<accession>A0A6J3MBJ3</accession>
<reference evidence="3" key="3">
    <citation type="submission" date="2025-08" db="UniProtKB">
        <authorList>
            <consortium name="RefSeq"/>
        </authorList>
    </citation>
    <scope>IDENTIFICATION</scope>
    <source>
        <strain evidence="3">CBS 342.82</strain>
    </source>
</reference>
<protein>
    <submittedName>
        <fullName evidence="3">Uncharacterized protein</fullName>
    </submittedName>
</protein>
<gene>
    <name evidence="3" type="ORF">K489DRAFT_368210</name>
</gene>
<dbReference type="GeneID" id="54360734"/>
<evidence type="ECO:0000313" key="3">
    <source>
        <dbReference type="RefSeq" id="XP_033462035.1"/>
    </source>
</evidence>
<dbReference type="Proteomes" id="UP000504637">
    <property type="component" value="Unplaced"/>
</dbReference>
<sequence length="417" mass="42477">MAPVTTFLLAGLATLAAAQNNAPPVAKGAVIGRLRLPVTCQLLGGSQTFDAVISGEAPAYAKAGAQFYITDATGLITIPPNVVQIARNRGAVSAQASTNIKINATGATPASVTAFSGTVPVTFPASGSTTLRFPSGNGTLADIGPFTMGTGAVARTSLGNVNINLALKDASGAAVSTNIVVTCGVQNVKTNLIVVNLDAVNINNATSYNPRPKNGYIPNFPTIPSSTEFGYFRFPYNCTLGALGQQQLDLTLGGRIPTYVRNGASFSLTQGGSFLRIPANLIALSKLGFPSVATFNTNATSVQVRVTNASPAIVDVVKNPPLVSVVDVRNVDTTKDLVIPIPATGTISVGPVTAGVAGTPIYLSVGNATAHTQLRNATGAVLFEFDVQCVPVADLRLAAITVSTVAPTNATLPAGTA</sequence>
<keyword evidence="1" id="KW-0732">Signal</keyword>
<evidence type="ECO:0000313" key="2">
    <source>
        <dbReference type="Proteomes" id="UP000504637"/>
    </source>
</evidence>
<keyword evidence="2" id="KW-1185">Reference proteome</keyword>
<name>A0A6J3MBJ3_9PEZI</name>
<feature type="chain" id="PRO_5026816823" evidence="1">
    <location>
        <begin position="19"/>
        <end position="417"/>
    </location>
</feature>
<evidence type="ECO:0000256" key="1">
    <source>
        <dbReference type="SAM" id="SignalP"/>
    </source>
</evidence>
<dbReference type="AlphaFoldDB" id="A0A6J3MBJ3"/>
<organism evidence="3">
    <name type="scientific">Dissoconium aciculare CBS 342.82</name>
    <dbReference type="NCBI Taxonomy" id="1314786"/>
    <lineage>
        <taxon>Eukaryota</taxon>
        <taxon>Fungi</taxon>
        <taxon>Dikarya</taxon>
        <taxon>Ascomycota</taxon>
        <taxon>Pezizomycotina</taxon>
        <taxon>Dothideomycetes</taxon>
        <taxon>Dothideomycetidae</taxon>
        <taxon>Mycosphaerellales</taxon>
        <taxon>Dissoconiaceae</taxon>
        <taxon>Dissoconium</taxon>
    </lineage>
</organism>
<reference evidence="3" key="1">
    <citation type="submission" date="2020-01" db="EMBL/GenBank/DDBJ databases">
        <authorList>
            <consortium name="DOE Joint Genome Institute"/>
            <person name="Haridas S."/>
            <person name="Albert R."/>
            <person name="Binder M."/>
            <person name="Bloem J."/>
            <person name="Labutti K."/>
            <person name="Salamov A."/>
            <person name="Andreopoulos B."/>
            <person name="Baker S.E."/>
            <person name="Barry K."/>
            <person name="Bills G."/>
            <person name="Bluhm B.H."/>
            <person name="Cannon C."/>
            <person name="Castanera R."/>
            <person name="Culley D.E."/>
            <person name="Daum C."/>
            <person name="Ezra D."/>
            <person name="Gonzalez J.B."/>
            <person name="Henrissat B."/>
            <person name="Kuo A."/>
            <person name="Liang C."/>
            <person name="Lipzen A."/>
            <person name="Lutzoni F."/>
            <person name="Magnuson J."/>
            <person name="Mondo S."/>
            <person name="Nolan M."/>
            <person name="Ohm R."/>
            <person name="Pangilinan J."/>
            <person name="Park H.-J."/>
            <person name="Ramirez L."/>
            <person name="Alfaro M."/>
            <person name="Sun H."/>
            <person name="Tritt A."/>
            <person name="Yoshinaga Y."/>
            <person name="Zwiers L.-H."/>
            <person name="Turgeon B.G."/>
            <person name="Goodwin S.B."/>
            <person name="Spatafora J.W."/>
            <person name="Crous P.W."/>
            <person name="Grigoriev I.V."/>
        </authorList>
    </citation>
    <scope>NUCLEOTIDE SEQUENCE</scope>
    <source>
        <strain evidence="3">CBS 342.82</strain>
    </source>
</reference>
<dbReference type="RefSeq" id="XP_033462035.1">
    <property type="nucleotide sequence ID" value="XM_033602934.1"/>
</dbReference>
<proteinExistence type="predicted"/>
<reference evidence="3" key="2">
    <citation type="submission" date="2020-04" db="EMBL/GenBank/DDBJ databases">
        <authorList>
            <consortium name="NCBI Genome Project"/>
        </authorList>
    </citation>
    <scope>NUCLEOTIDE SEQUENCE</scope>
    <source>
        <strain evidence="3">CBS 342.82</strain>
    </source>
</reference>
<feature type="signal peptide" evidence="1">
    <location>
        <begin position="1"/>
        <end position="18"/>
    </location>
</feature>